<dbReference type="InterPro" id="IPR000719">
    <property type="entry name" value="Prot_kinase_dom"/>
</dbReference>
<sequence length="784" mass="91100">MSIFWYMINFYSKRSKINGECAHCKRYNTSPAWCQTCDPQKTAQGWASGNTNIDDFIKEIQLKTTEYENMIEWIPFNKFDIFQKNGDEFLANWLDGIRIVSGKTQSREPYIIDLKILYSSQNTMDPLDEFMNYVKNDQHKVYGLTKNTTTNECMLVFDKFHSKRNYNNGDCEHCNRDNTSPAWCQTCDPQKTVEGWTSGNKNIDDCIKEFQLNSIAYESVIEWIPFNRLENIQKISDDKFGNVFQATWLDGKRLILKYNKRSRSPSYMVELKGLFDSRKSLKEFTNQIEIESDVTKIYGITQLTTTGEYLMVYERAINNYGNDYFASKRHYWNGKCTNCSRFNTSTNWCQSCDPFIKTRSGNKDIDDCIKEFQLNATEHKKAIEWIPFENLNVINEIGKGGFGTVYLANWQQDISHSTKVALKTLPRSKKSSSDFLIEFKSHVHCRISGSRLEIYGLTQNTETKEYMMVIQYANKGDLHNYLKLNFEELTWEDKLSLLINISKDLIKIHKAEYIHCDLHCGNILQHKEESWLGSLKSYVADLGLSRKNEDGVLKKGIYGIMPYIAPEVLLGQKYTPAADIYSFGVIMAEMTTGIRPFYERSFDTKLAIGISCGKRPEFALRTPNCYIELAKSCMHLDSQKRPTAETIYNKLSEWHNFVKESNETYELDEFVESDEYDEPDEFNNPNEYDKSDEVNESNKPDEYDKSDKSNEKLQIISEFMAADRIIPELSIILREHPDIVYASRFINTHDIAQYYKEISDQFNLKDEIASASNNIEIPNDAVNQ</sequence>
<dbReference type="PANTHER" id="PTHR44329:SF298">
    <property type="entry name" value="MIXED LINEAGE KINASE DOMAIN-LIKE PROTEIN"/>
    <property type="match status" value="1"/>
</dbReference>
<dbReference type="Gene3D" id="1.10.510.10">
    <property type="entry name" value="Transferase(Phosphotransferase) domain 1"/>
    <property type="match status" value="1"/>
</dbReference>
<organism evidence="6 7">
    <name type="scientific">Gigaspora rosea</name>
    <dbReference type="NCBI Taxonomy" id="44941"/>
    <lineage>
        <taxon>Eukaryota</taxon>
        <taxon>Fungi</taxon>
        <taxon>Fungi incertae sedis</taxon>
        <taxon>Mucoromycota</taxon>
        <taxon>Glomeromycotina</taxon>
        <taxon>Glomeromycetes</taxon>
        <taxon>Diversisporales</taxon>
        <taxon>Gigasporaceae</taxon>
        <taxon>Gigaspora</taxon>
    </lineage>
</organism>
<dbReference type="STRING" id="44941.A0A397TXE9"/>
<evidence type="ECO:0000313" key="6">
    <source>
        <dbReference type="EMBL" id="RIB02722.1"/>
    </source>
</evidence>
<comment type="caution">
    <text evidence="6">The sequence shown here is derived from an EMBL/GenBank/DDBJ whole genome shotgun (WGS) entry which is preliminary data.</text>
</comment>
<dbReference type="Pfam" id="PF07714">
    <property type="entry name" value="PK_Tyr_Ser-Thr"/>
    <property type="match status" value="1"/>
</dbReference>
<dbReference type="Proteomes" id="UP000266673">
    <property type="component" value="Unassembled WGS sequence"/>
</dbReference>
<keyword evidence="1 3" id="KW-0547">Nucleotide-binding</keyword>
<feature type="binding site" evidence="3">
    <location>
        <position position="423"/>
    </location>
    <ligand>
        <name>ATP</name>
        <dbReference type="ChEBI" id="CHEBI:30616"/>
    </ligand>
</feature>
<protein>
    <submittedName>
        <fullName evidence="6">Kinase-like domain-containing protein</fullName>
    </submittedName>
</protein>
<evidence type="ECO:0000256" key="3">
    <source>
        <dbReference type="PROSITE-ProRule" id="PRU10141"/>
    </source>
</evidence>
<evidence type="ECO:0000256" key="2">
    <source>
        <dbReference type="ARBA" id="ARBA00022840"/>
    </source>
</evidence>
<keyword evidence="6" id="KW-0808">Transferase</keyword>
<name>A0A397TXE9_9GLOM</name>
<keyword evidence="6" id="KW-0418">Kinase</keyword>
<evidence type="ECO:0000313" key="7">
    <source>
        <dbReference type="Proteomes" id="UP000266673"/>
    </source>
</evidence>
<dbReference type="GO" id="GO:0004674">
    <property type="term" value="F:protein serine/threonine kinase activity"/>
    <property type="evidence" value="ECO:0007669"/>
    <property type="project" value="TreeGrafter"/>
</dbReference>
<feature type="domain" description="Protein kinase" evidence="5">
    <location>
        <begin position="391"/>
        <end position="658"/>
    </location>
</feature>
<dbReference type="InterPro" id="IPR001245">
    <property type="entry name" value="Ser-Thr/Tyr_kinase_cat_dom"/>
</dbReference>
<dbReference type="InterPro" id="IPR011009">
    <property type="entry name" value="Kinase-like_dom_sf"/>
</dbReference>
<dbReference type="PROSITE" id="PS50011">
    <property type="entry name" value="PROTEIN_KINASE_DOM"/>
    <property type="match status" value="1"/>
</dbReference>
<reference evidence="6 7" key="1">
    <citation type="submission" date="2018-06" db="EMBL/GenBank/DDBJ databases">
        <title>Comparative genomics reveals the genomic features of Rhizophagus irregularis, R. cerebriforme, R. diaphanum and Gigaspora rosea, and their symbiotic lifestyle signature.</title>
        <authorList>
            <person name="Morin E."/>
            <person name="San Clemente H."/>
            <person name="Chen E.C.H."/>
            <person name="De La Providencia I."/>
            <person name="Hainaut M."/>
            <person name="Kuo A."/>
            <person name="Kohler A."/>
            <person name="Murat C."/>
            <person name="Tang N."/>
            <person name="Roy S."/>
            <person name="Loubradou J."/>
            <person name="Henrissat B."/>
            <person name="Grigoriev I.V."/>
            <person name="Corradi N."/>
            <person name="Roux C."/>
            <person name="Martin F.M."/>
        </authorList>
    </citation>
    <scope>NUCLEOTIDE SEQUENCE [LARGE SCALE GENOMIC DNA]</scope>
    <source>
        <strain evidence="6 7">DAOM 194757</strain>
    </source>
</reference>
<proteinExistence type="predicted"/>
<feature type="compositionally biased region" description="Basic and acidic residues" evidence="4">
    <location>
        <begin position="687"/>
        <end position="709"/>
    </location>
</feature>
<accession>A0A397TXE9</accession>
<dbReference type="PANTHER" id="PTHR44329">
    <property type="entry name" value="SERINE/THREONINE-PROTEIN KINASE TNNI3K-RELATED"/>
    <property type="match status" value="1"/>
</dbReference>
<dbReference type="GO" id="GO:0005524">
    <property type="term" value="F:ATP binding"/>
    <property type="evidence" value="ECO:0007669"/>
    <property type="project" value="UniProtKB-UniRule"/>
</dbReference>
<evidence type="ECO:0000256" key="4">
    <source>
        <dbReference type="SAM" id="MobiDB-lite"/>
    </source>
</evidence>
<gene>
    <name evidence="6" type="ORF">C2G38_852271</name>
</gene>
<evidence type="ECO:0000256" key="1">
    <source>
        <dbReference type="ARBA" id="ARBA00022741"/>
    </source>
</evidence>
<keyword evidence="2 3" id="KW-0067">ATP-binding</keyword>
<dbReference type="EMBL" id="QKWP01002610">
    <property type="protein sequence ID" value="RIB02722.1"/>
    <property type="molecule type" value="Genomic_DNA"/>
</dbReference>
<dbReference type="InterPro" id="IPR051681">
    <property type="entry name" value="Ser/Thr_Kinases-Pseudokinases"/>
</dbReference>
<feature type="region of interest" description="Disordered" evidence="4">
    <location>
        <begin position="676"/>
        <end position="709"/>
    </location>
</feature>
<keyword evidence="7" id="KW-1185">Reference proteome</keyword>
<dbReference type="AlphaFoldDB" id="A0A397TXE9"/>
<dbReference type="PROSITE" id="PS00107">
    <property type="entry name" value="PROTEIN_KINASE_ATP"/>
    <property type="match status" value="1"/>
</dbReference>
<dbReference type="InterPro" id="IPR017441">
    <property type="entry name" value="Protein_kinase_ATP_BS"/>
</dbReference>
<evidence type="ECO:0000259" key="5">
    <source>
        <dbReference type="PROSITE" id="PS50011"/>
    </source>
</evidence>
<dbReference type="SUPFAM" id="SSF56112">
    <property type="entry name" value="Protein kinase-like (PK-like)"/>
    <property type="match status" value="1"/>
</dbReference>